<evidence type="ECO:0000313" key="3">
    <source>
        <dbReference type="Proteomes" id="UP001595887"/>
    </source>
</evidence>
<dbReference type="SUPFAM" id="SSF159594">
    <property type="entry name" value="XCC0632-like"/>
    <property type="match status" value="1"/>
</dbReference>
<dbReference type="Proteomes" id="UP001595887">
    <property type="component" value="Unassembled WGS sequence"/>
</dbReference>
<dbReference type="InterPro" id="IPR005586">
    <property type="entry name" value="ABC_trans_aux"/>
</dbReference>
<dbReference type="RefSeq" id="WP_381421430.1">
    <property type="nucleotide sequence ID" value="NZ_JBHSDH010000012.1"/>
</dbReference>
<keyword evidence="2" id="KW-0449">Lipoprotein</keyword>
<proteinExistence type="predicted"/>
<accession>A0ABV8RF03</accession>
<dbReference type="Pfam" id="PF03886">
    <property type="entry name" value="ABC_trans_aux"/>
    <property type="match status" value="1"/>
</dbReference>
<protein>
    <submittedName>
        <fullName evidence="2">ABC-type transport auxiliary lipoprotein family protein</fullName>
    </submittedName>
</protein>
<keyword evidence="3" id="KW-1185">Reference proteome</keyword>
<dbReference type="PROSITE" id="PS51257">
    <property type="entry name" value="PROKAR_LIPOPROTEIN"/>
    <property type="match status" value="1"/>
</dbReference>
<dbReference type="Gene3D" id="3.40.50.10610">
    <property type="entry name" value="ABC-type transport auxiliary lipoprotein component"/>
    <property type="match status" value="1"/>
</dbReference>
<sequence length="195" mass="20650">MKIMPALGALLPAILLSGCVSFGSKPPPSLLVLSATSSLPAGASHGGVKSEALVILTPTVPRKLDTNRVPVQMSSSSIAYLKDAMWSDKPASLMQQLLMETIAAKNDRLVLNESDAGGQAQMMLSGNLMEFGVDENSGNAVIIYDAVKLVRGEPVEKRRFEVRRPVSVIEPVPVGTALNEAANQLASDVAAWLKQ</sequence>
<reference evidence="3" key="1">
    <citation type="journal article" date="2019" name="Int. J. Syst. Evol. Microbiol.">
        <title>The Global Catalogue of Microorganisms (GCM) 10K type strain sequencing project: providing services to taxonomists for standard genome sequencing and annotation.</title>
        <authorList>
            <consortium name="The Broad Institute Genomics Platform"/>
            <consortium name="The Broad Institute Genome Sequencing Center for Infectious Disease"/>
            <person name="Wu L."/>
            <person name="Ma J."/>
        </authorList>
    </citation>
    <scope>NUCLEOTIDE SEQUENCE [LARGE SCALE GENOMIC DNA]</scope>
    <source>
        <strain evidence="3">CECT 8531</strain>
    </source>
</reference>
<feature type="domain" description="ABC-type transport auxiliary lipoprotein component" evidence="1">
    <location>
        <begin position="38"/>
        <end position="190"/>
    </location>
</feature>
<evidence type="ECO:0000313" key="2">
    <source>
        <dbReference type="EMBL" id="MFC4291517.1"/>
    </source>
</evidence>
<organism evidence="2 3">
    <name type="scientific">Sphingorhabdus arenilitoris</name>
    <dbReference type="NCBI Taxonomy" id="1490041"/>
    <lineage>
        <taxon>Bacteria</taxon>
        <taxon>Pseudomonadati</taxon>
        <taxon>Pseudomonadota</taxon>
        <taxon>Alphaproteobacteria</taxon>
        <taxon>Sphingomonadales</taxon>
        <taxon>Sphingomonadaceae</taxon>
        <taxon>Sphingorhabdus</taxon>
    </lineage>
</organism>
<dbReference type="EMBL" id="JBHSDH010000012">
    <property type="protein sequence ID" value="MFC4291517.1"/>
    <property type="molecule type" value="Genomic_DNA"/>
</dbReference>
<comment type="caution">
    <text evidence="2">The sequence shown here is derived from an EMBL/GenBank/DDBJ whole genome shotgun (WGS) entry which is preliminary data.</text>
</comment>
<evidence type="ECO:0000259" key="1">
    <source>
        <dbReference type="Pfam" id="PF03886"/>
    </source>
</evidence>
<name>A0ABV8RF03_9SPHN</name>
<gene>
    <name evidence="2" type="ORF">ACFOWX_03715</name>
</gene>